<accession>A0A8K0KEA4</accession>
<dbReference type="InterPro" id="IPR017983">
    <property type="entry name" value="GPCR_2_secretin-like_CS"/>
</dbReference>
<evidence type="ECO:0000313" key="3">
    <source>
        <dbReference type="Proteomes" id="UP000792457"/>
    </source>
</evidence>
<dbReference type="EMBL" id="KZ308730">
    <property type="protein sequence ID" value="KAG8233566.1"/>
    <property type="molecule type" value="Genomic_DNA"/>
</dbReference>
<dbReference type="Pfam" id="PF02793">
    <property type="entry name" value="HRM"/>
    <property type="match status" value="1"/>
</dbReference>
<comment type="caution">
    <text evidence="2">The sequence shown here is derived from an EMBL/GenBank/DDBJ whole genome shotgun (WGS) entry which is preliminary data.</text>
</comment>
<evidence type="ECO:0000259" key="1">
    <source>
        <dbReference type="PROSITE" id="PS50227"/>
    </source>
</evidence>
<dbReference type="GO" id="GO:0016020">
    <property type="term" value="C:membrane"/>
    <property type="evidence" value="ECO:0007669"/>
    <property type="project" value="InterPro"/>
</dbReference>
<dbReference type="PROSITE" id="PS00649">
    <property type="entry name" value="G_PROTEIN_RECEP_F2_1"/>
    <property type="match status" value="1"/>
</dbReference>
<evidence type="ECO:0000313" key="2">
    <source>
        <dbReference type="EMBL" id="KAG8233566.1"/>
    </source>
</evidence>
<dbReference type="Gene3D" id="4.10.1240.10">
    <property type="entry name" value="GPCR, family 2, extracellular hormone receptor domain"/>
    <property type="match status" value="1"/>
</dbReference>
<dbReference type="AlphaFoldDB" id="A0A8K0KEA4"/>
<sequence length="111" mass="12330">MNPRILQLGIIPSSSPVADENAQVEVLEEMRIKCMTSMEEEEERRNWTSGDSEGSCPMVWDGILCWGQTLAGDTTTLPCPHYVVGFDTTLHYVVSLSLLGKLKTIKSVDKN</sequence>
<keyword evidence="3" id="KW-1185">Reference proteome</keyword>
<dbReference type="PROSITE" id="PS50227">
    <property type="entry name" value="G_PROTEIN_RECEP_F2_3"/>
    <property type="match status" value="1"/>
</dbReference>
<feature type="domain" description="G-protein coupled receptors family 2 profile 1" evidence="1">
    <location>
        <begin position="33"/>
        <end position="111"/>
    </location>
</feature>
<dbReference type="Proteomes" id="UP000792457">
    <property type="component" value="Unassembled WGS sequence"/>
</dbReference>
<gene>
    <name evidence="2" type="ORF">J437_LFUL012930</name>
</gene>
<reference evidence="2" key="2">
    <citation type="submission" date="2017-10" db="EMBL/GenBank/DDBJ databases">
        <title>Ladona fulva Genome sequencing and assembly.</title>
        <authorList>
            <person name="Murali S."/>
            <person name="Richards S."/>
            <person name="Bandaranaike D."/>
            <person name="Bellair M."/>
            <person name="Blankenburg K."/>
            <person name="Chao H."/>
            <person name="Dinh H."/>
            <person name="Doddapaneni H."/>
            <person name="Dugan-Rocha S."/>
            <person name="Elkadiri S."/>
            <person name="Gnanaolivu R."/>
            <person name="Hernandez B."/>
            <person name="Skinner E."/>
            <person name="Javaid M."/>
            <person name="Lee S."/>
            <person name="Li M."/>
            <person name="Ming W."/>
            <person name="Munidasa M."/>
            <person name="Muniz J."/>
            <person name="Nguyen L."/>
            <person name="Hughes D."/>
            <person name="Osuji N."/>
            <person name="Pu L.-L."/>
            <person name="Puazo M."/>
            <person name="Qu C."/>
            <person name="Quiroz J."/>
            <person name="Raj R."/>
            <person name="Weissenberger G."/>
            <person name="Xin Y."/>
            <person name="Zou X."/>
            <person name="Han Y."/>
            <person name="Worley K."/>
            <person name="Muzny D."/>
            <person name="Gibbs R."/>
        </authorList>
    </citation>
    <scope>NUCLEOTIDE SEQUENCE</scope>
    <source>
        <strain evidence="2">Sampled in the wild</strain>
    </source>
</reference>
<protein>
    <recommendedName>
        <fullName evidence="1">G-protein coupled receptors family 2 profile 1 domain-containing protein</fullName>
    </recommendedName>
</protein>
<organism evidence="2 3">
    <name type="scientific">Ladona fulva</name>
    <name type="common">Scarce chaser dragonfly</name>
    <name type="synonym">Libellula fulva</name>
    <dbReference type="NCBI Taxonomy" id="123851"/>
    <lineage>
        <taxon>Eukaryota</taxon>
        <taxon>Metazoa</taxon>
        <taxon>Ecdysozoa</taxon>
        <taxon>Arthropoda</taxon>
        <taxon>Hexapoda</taxon>
        <taxon>Insecta</taxon>
        <taxon>Pterygota</taxon>
        <taxon>Palaeoptera</taxon>
        <taxon>Odonata</taxon>
        <taxon>Epiprocta</taxon>
        <taxon>Anisoptera</taxon>
        <taxon>Libelluloidea</taxon>
        <taxon>Libellulidae</taxon>
        <taxon>Ladona</taxon>
    </lineage>
</organism>
<name>A0A8K0KEA4_LADFU</name>
<dbReference type="SUPFAM" id="SSF111418">
    <property type="entry name" value="Hormone receptor domain"/>
    <property type="match status" value="1"/>
</dbReference>
<dbReference type="InterPro" id="IPR001879">
    <property type="entry name" value="GPCR_2_extracellular_dom"/>
</dbReference>
<proteinExistence type="predicted"/>
<reference evidence="2" key="1">
    <citation type="submission" date="2013-04" db="EMBL/GenBank/DDBJ databases">
        <authorList>
            <person name="Qu J."/>
            <person name="Murali S.C."/>
            <person name="Bandaranaike D."/>
            <person name="Bellair M."/>
            <person name="Blankenburg K."/>
            <person name="Chao H."/>
            <person name="Dinh H."/>
            <person name="Doddapaneni H."/>
            <person name="Downs B."/>
            <person name="Dugan-Rocha S."/>
            <person name="Elkadiri S."/>
            <person name="Gnanaolivu R.D."/>
            <person name="Hernandez B."/>
            <person name="Javaid M."/>
            <person name="Jayaseelan J.C."/>
            <person name="Lee S."/>
            <person name="Li M."/>
            <person name="Ming W."/>
            <person name="Munidasa M."/>
            <person name="Muniz J."/>
            <person name="Nguyen L."/>
            <person name="Ongeri F."/>
            <person name="Osuji N."/>
            <person name="Pu L.-L."/>
            <person name="Puazo M."/>
            <person name="Qu C."/>
            <person name="Quiroz J."/>
            <person name="Raj R."/>
            <person name="Weissenberger G."/>
            <person name="Xin Y."/>
            <person name="Zou X."/>
            <person name="Han Y."/>
            <person name="Richards S."/>
            <person name="Worley K."/>
            <person name="Muzny D."/>
            <person name="Gibbs R."/>
        </authorList>
    </citation>
    <scope>NUCLEOTIDE SEQUENCE</scope>
    <source>
        <strain evidence="2">Sampled in the wild</strain>
    </source>
</reference>
<dbReference type="InterPro" id="IPR036445">
    <property type="entry name" value="GPCR_2_extracell_dom_sf"/>
</dbReference>
<dbReference type="OrthoDB" id="16753at2759"/>
<dbReference type="GO" id="GO:0004930">
    <property type="term" value="F:G protein-coupled receptor activity"/>
    <property type="evidence" value="ECO:0007669"/>
    <property type="project" value="InterPro"/>
</dbReference>